<organism evidence="7">
    <name type="scientific">hydrothermal vent metagenome</name>
    <dbReference type="NCBI Taxonomy" id="652676"/>
    <lineage>
        <taxon>unclassified sequences</taxon>
        <taxon>metagenomes</taxon>
        <taxon>ecological metagenomes</taxon>
    </lineage>
</organism>
<dbReference type="InterPro" id="IPR011547">
    <property type="entry name" value="SLC26A/SulP_dom"/>
</dbReference>
<comment type="subcellular location">
    <subcellularLocation>
        <location evidence="1">Membrane</location>
        <topology evidence="1">Multi-pass membrane protein</topology>
    </subcellularLocation>
</comment>
<gene>
    <name evidence="7" type="ORF">MNBD_GAMMA05-1289</name>
</gene>
<dbReference type="InterPro" id="IPR002645">
    <property type="entry name" value="STAS_dom"/>
</dbReference>
<keyword evidence="3 5" id="KW-1133">Transmembrane helix</keyword>
<keyword evidence="4 5" id="KW-0472">Membrane</keyword>
<dbReference type="GO" id="GO:0016020">
    <property type="term" value="C:membrane"/>
    <property type="evidence" value="ECO:0007669"/>
    <property type="project" value="UniProtKB-SubCell"/>
</dbReference>
<dbReference type="SUPFAM" id="SSF52091">
    <property type="entry name" value="SpoIIaa-like"/>
    <property type="match status" value="1"/>
</dbReference>
<dbReference type="EMBL" id="UOFE01000043">
    <property type="protein sequence ID" value="VAW54689.1"/>
    <property type="molecule type" value="Genomic_DNA"/>
</dbReference>
<feature type="transmembrane region" description="Helical" evidence="5">
    <location>
        <begin position="204"/>
        <end position="221"/>
    </location>
</feature>
<dbReference type="PROSITE" id="PS50801">
    <property type="entry name" value="STAS"/>
    <property type="match status" value="1"/>
</dbReference>
<keyword evidence="2 5" id="KW-0812">Transmembrane</keyword>
<evidence type="ECO:0000256" key="5">
    <source>
        <dbReference type="SAM" id="Phobius"/>
    </source>
</evidence>
<evidence type="ECO:0000256" key="1">
    <source>
        <dbReference type="ARBA" id="ARBA00004141"/>
    </source>
</evidence>
<evidence type="ECO:0000256" key="2">
    <source>
        <dbReference type="ARBA" id="ARBA00022692"/>
    </source>
</evidence>
<feature type="transmembrane region" description="Helical" evidence="5">
    <location>
        <begin position="100"/>
        <end position="119"/>
    </location>
</feature>
<dbReference type="Gene3D" id="3.30.750.24">
    <property type="entry name" value="STAS domain"/>
    <property type="match status" value="1"/>
</dbReference>
<evidence type="ECO:0000256" key="4">
    <source>
        <dbReference type="ARBA" id="ARBA00023136"/>
    </source>
</evidence>
<evidence type="ECO:0000256" key="3">
    <source>
        <dbReference type="ARBA" id="ARBA00022989"/>
    </source>
</evidence>
<dbReference type="InterPro" id="IPR001902">
    <property type="entry name" value="SLC26A/SulP_fam"/>
</dbReference>
<dbReference type="CDD" id="cd07042">
    <property type="entry name" value="STAS_SulP_like_sulfate_transporter"/>
    <property type="match status" value="1"/>
</dbReference>
<dbReference type="PANTHER" id="PTHR11814">
    <property type="entry name" value="SULFATE TRANSPORTER"/>
    <property type="match status" value="1"/>
</dbReference>
<feature type="transmembrane region" description="Helical" evidence="5">
    <location>
        <begin position="126"/>
        <end position="147"/>
    </location>
</feature>
<feature type="transmembrane region" description="Helical" evidence="5">
    <location>
        <begin position="387"/>
        <end position="415"/>
    </location>
</feature>
<feature type="transmembrane region" description="Helical" evidence="5">
    <location>
        <begin position="179"/>
        <end position="197"/>
    </location>
</feature>
<feature type="domain" description="STAS" evidence="6">
    <location>
        <begin position="440"/>
        <end position="553"/>
    </location>
</feature>
<accession>A0A3B0WZN2</accession>
<dbReference type="NCBIfam" id="TIGR00815">
    <property type="entry name" value="sulP"/>
    <property type="match status" value="1"/>
</dbReference>
<dbReference type="GO" id="GO:0055085">
    <property type="term" value="P:transmembrane transport"/>
    <property type="evidence" value="ECO:0007669"/>
    <property type="project" value="InterPro"/>
</dbReference>
<dbReference type="AlphaFoldDB" id="A0A3B0WZN2"/>
<evidence type="ECO:0000313" key="7">
    <source>
        <dbReference type="EMBL" id="VAW54689.1"/>
    </source>
</evidence>
<dbReference type="Pfam" id="PF01740">
    <property type="entry name" value="STAS"/>
    <property type="match status" value="1"/>
</dbReference>
<proteinExistence type="predicted"/>
<feature type="transmembrane region" description="Helical" evidence="5">
    <location>
        <begin position="258"/>
        <end position="277"/>
    </location>
</feature>
<dbReference type="Pfam" id="PF00916">
    <property type="entry name" value="Sulfate_transp"/>
    <property type="match status" value="1"/>
</dbReference>
<reference evidence="7" key="1">
    <citation type="submission" date="2018-06" db="EMBL/GenBank/DDBJ databases">
        <authorList>
            <person name="Zhirakovskaya E."/>
        </authorList>
    </citation>
    <scope>NUCLEOTIDE SEQUENCE</scope>
</reference>
<feature type="transmembrane region" description="Helical" evidence="5">
    <location>
        <begin position="28"/>
        <end position="45"/>
    </location>
</feature>
<dbReference type="InterPro" id="IPR036513">
    <property type="entry name" value="STAS_dom_sf"/>
</dbReference>
<sequence>MKLTAIFPFITWFRLVSKESVKADFFAGLTGAVIVLPQGIAFATIAGLPPEFGLYTAMVTPIIAALFGSSRHLVSGPTTAISIVVFSAVSHHAEPGTTEFVMLALTLTFLAGVYQLGFGLARLGSLVNFVSHTVVIGFTAGAAILIATSQMKHITAISVPKGESFIHTWGDLYLGLPEINIFVLLIAVVTLLIAIVSKKIMPKSPYLLIGMIVGSVMALFFKEYSDGIKLIGEIPAHLPPISSPEFSIETIRMLAPEAFAIALLGLIEAVSISRAVATKSNQRIDANQEFIGQGLSNIVGSFFSSYAGSGSFTRSGINYDAGARTPLSAIFAALLLMVIVLLVAPLTAYLPIAAMGGIILLVAYNLVDFHHIKQTLTFSKSESSILLTTFFATLFLELEFAIYLGVLLSLILFLAKTSTPHIPTLSLDDTGGKRKLINIQKKPVKQCPQLKIIRIDMSVYFGSINHIQKRIAMIVENEKIYHILIVASGINFIDLAGAEALVSENNRLKKVGGGLYFVGMKANVYEFAAKSCFIKNIGNDHFFDTKGHALHGIYSRLDQSVCEKCHALIFDECQ</sequence>
<feature type="transmembrane region" description="Helical" evidence="5">
    <location>
        <begin position="321"/>
        <end position="342"/>
    </location>
</feature>
<evidence type="ECO:0000259" key="6">
    <source>
        <dbReference type="PROSITE" id="PS50801"/>
    </source>
</evidence>
<feature type="transmembrane region" description="Helical" evidence="5">
    <location>
        <begin position="348"/>
        <end position="367"/>
    </location>
</feature>
<name>A0A3B0WZN2_9ZZZZ</name>
<protein>
    <submittedName>
        <fullName evidence="7">Sulfate permease</fullName>
    </submittedName>
</protein>